<name>A0ABS2ULF7_9ACTN</name>
<dbReference type="RefSeq" id="WP_205372446.1">
    <property type="nucleotide sequence ID" value="NZ_JAFEJA010000001.1"/>
</dbReference>
<evidence type="ECO:0000313" key="3">
    <source>
        <dbReference type="Proteomes" id="UP000664109"/>
    </source>
</evidence>
<sequence>MRRFTRNAAVAAAAAVAALGLTVTQASATSLDTWTVTPGGSFTATATNPTLTVPAATLECASSSASGTLDTGSGNPGAGIGTITTLSFTDCSVIGIDFDVTTAGSMPLNVNGVSSVANAVDGSITNIDAHVEGTACSADFTGQVTGYYKNDTKQLVINDGNLTASNADCLGVINDDDPALYEAVYAVSGGHTITLD</sequence>
<feature type="signal peptide" evidence="1">
    <location>
        <begin position="1"/>
        <end position="28"/>
    </location>
</feature>
<reference evidence="2 3" key="1">
    <citation type="journal article" date="2016" name="Arch. Microbiol.">
        <title>Streptomyces zhihengii sp. nov., isolated from rhizospheric soil of Psammosilene tunicoides.</title>
        <authorList>
            <person name="Huang M.J."/>
            <person name="Fei J.J."/>
            <person name="Salam N."/>
            <person name="Kim C.J."/>
            <person name="Hozzein W.N."/>
            <person name="Xiao M."/>
            <person name="Huang H.Q."/>
            <person name="Li W.J."/>
        </authorList>
    </citation>
    <scope>NUCLEOTIDE SEQUENCE [LARGE SCALE GENOMIC DNA]</scope>
    <source>
        <strain evidence="2 3">YIM T102</strain>
    </source>
</reference>
<keyword evidence="1" id="KW-0732">Signal</keyword>
<keyword evidence="3" id="KW-1185">Reference proteome</keyword>
<gene>
    <name evidence="2" type="ORF">JE024_05190</name>
</gene>
<proteinExistence type="predicted"/>
<dbReference type="Proteomes" id="UP000664109">
    <property type="component" value="Unassembled WGS sequence"/>
</dbReference>
<comment type="caution">
    <text evidence="2">The sequence shown here is derived from an EMBL/GenBank/DDBJ whole genome shotgun (WGS) entry which is preliminary data.</text>
</comment>
<protein>
    <recommendedName>
        <fullName evidence="4">Tat pathway signal sequence domain protein</fullName>
    </recommendedName>
</protein>
<organism evidence="2 3">
    <name type="scientific">Streptomyces zhihengii</name>
    <dbReference type="NCBI Taxonomy" id="1818004"/>
    <lineage>
        <taxon>Bacteria</taxon>
        <taxon>Bacillati</taxon>
        <taxon>Actinomycetota</taxon>
        <taxon>Actinomycetes</taxon>
        <taxon>Kitasatosporales</taxon>
        <taxon>Streptomycetaceae</taxon>
        <taxon>Streptomyces</taxon>
    </lineage>
</organism>
<dbReference type="EMBL" id="JAFEJA010000001">
    <property type="protein sequence ID" value="MBM9618143.1"/>
    <property type="molecule type" value="Genomic_DNA"/>
</dbReference>
<accession>A0ABS2ULF7</accession>
<evidence type="ECO:0000313" key="2">
    <source>
        <dbReference type="EMBL" id="MBM9618143.1"/>
    </source>
</evidence>
<evidence type="ECO:0000256" key="1">
    <source>
        <dbReference type="SAM" id="SignalP"/>
    </source>
</evidence>
<evidence type="ECO:0008006" key="4">
    <source>
        <dbReference type="Google" id="ProtNLM"/>
    </source>
</evidence>
<feature type="chain" id="PRO_5046582048" description="Tat pathway signal sequence domain protein" evidence="1">
    <location>
        <begin position="29"/>
        <end position="196"/>
    </location>
</feature>